<evidence type="ECO:0000256" key="3">
    <source>
        <dbReference type="ARBA" id="ARBA00022630"/>
    </source>
</evidence>
<evidence type="ECO:0000256" key="1">
    <source>
        <dbReference type="ARBA" id="ARBA00005817"/>
    </source>
</evidence>
<dbReference type="Gene3D" id="3.40.50.620">
    <property type="entry name" value="HUPs"/>
    <property type="match status" value="1"/>
</dbReference>
<evidence type="ECO:0000256" key="4">
    <source>
        <dbReference type="ARBA" id="ARBA00022827"/>
    </source>
</evidence>
<organism evidence="7 8">
    <name type="scientific">Vibrio marisflavi CECT 7928</name>
    <dbReference type="NCBI Taxonomy" id="634439"/>
    <lineage>
        <taxon>Bacteria</taxon>
        <taxon>Pseudomonadati</taxon>
        <taxon>Pseudomonadota</taxon>
        <taxon>Gammaproteobacteria</taxon>
        <taxon>Vibrionales</taxon>
        <taxon>Vibrionaceae</taxon>
        <taxon>Vibrio</taxon>
    </lineage>
</organism>
<dbReference type="PROSITE" id="PS00696">
    <property type="entry name" value="ETF_ALPHA"/>
    <property type="match status" value="1"/>
</dbReference>
<dbReference type="PANTHER" id="PTHR43153:SF1">
    <property type="entry name" value="ELECTRON TRANSFER FLAVOPROTEIN SUBUNIT ALPHA, MITOCHONDRIAL"/>
    <property type="match status" value="1"/>
</dbReference>
<evidence type="ECO:0000259" key="6">
    <source>
        <dbReference type="SMART" id="SM00893"/>
    </source>
</evidence>
<dbReference type="EMBL" id="CAKLDM010000002">
    <property type="protein sequence ID" value="CAH0540276.1"/>
    <property type="molecule type" value="Genomic_DNA"/>
</dbReference>
<dbReference type="CDD" id="cd01715">
    <property type="entry name" value="ETF_alpha"/>
    <property type="match status" value="1"/>
</dbReference>
<keyword evidence="4" id="KW-0274">FAD</keyword>
<dbReference type="SUPFAM" id="SSF52402">
    <property type="entry name" value="Adenine nucleotide alpha hydrolases-like"/>
    <property type="match status" value="1"/>
</dbReference>
<comment type="similarity">
    <text evidence="1">Belongs to the ETF alpha-subunit/FixB family.</text>
</comment>
<keyword evidence="3" id="KW-0285">Flavoprotein</keyword>
<dbReference type="RefSeq" id="WP_237362261.1">
    <property type="nucleotide sequence ID" value="NZ_CAKLDM010000002.1"/>
</dbReference>
<name>A0ABM9A5J3_9VIBR</name>
<evidence type="ECO:0000313" key="7">
    <source>
        <dbReference type="EMBL" id="CAH0540276.1"/>
    </source>
</evidence>
<dbReference type="InterPro" id="IPR018206">
    <property type="entry name" value="ETF_asu_C_CS"/>
</dbReference>
<dbReference type="SUPFAM" id="SSF52467">
    <property type="entry name" value="DHS-like NAD/FAD-binding domain"/>
    <property type="match status" value="1"/>
</dbReference>
<dbReference type="Gene3D" id="3.40.50.1220">
    <property type="entry name" value="TPP-binding domain"/>
    <property type="match status" value="1"/>
</dbReference>
<dbReference type="PANTHER" id="PTHR43153">
    <property type="entry name" value="ELECTRON TRANSFER FLAVOPROTEIN ALPHA"/>
    <property type="match status" value="1"/>
</dbReference>
<dbReference type="InterPro" id="IPR014731">
    <property type="entry name" value="ETF_asu_C"/>
</dbReference>
<accession>A0ABM9A5J3</accession>
<dbReference type="InterPro" id="IPR014730">
    <property type="entry name" value="ETF_a/b_N"/>
</dbReference>
<dbReference type="Pfam" id="PF00766">
    <property type="entry name" value="ETF_alpha"/>
    <property type="match status" value="1"/>
</dbReference>
<keyword evidence="5" id="KW-0249">Electron transport</keyword>
<reference evidence="7" key="1">
    <citation type="submission" date="2021-11" db="EMBL/GenBank/DDBJ databases">
        <authorList>
            <person name="Rodrigo-Torres L."/>
            <person name="Arahal R. D."/>
            <person name="Lucena T."/>
        </authorList>
    </citation>
    <scope>NUCLEOTIDE SEQUENCE</scope>
    <source>
        <strain evidence="7">CECT 7928</strain>
    </source>
</reference>
<keyword evidence="8" id="KW-1185">Reference proteome</keyword>
<dbReference type="Proteomes" id="UP000838748">
    <property type="component" value="Unassembled WGS sequence"/>
</dbReference>
<evidence type="ECO:0000313" key="8">
    <source>
        <dbReference type="Proteomes" id="UP000838748"/>
    </source>
</evidence>
<sequence>MSGSDLSVLVLAEHDGTCLSVDTLRTMGAVNDLMVNAESARVDVLILGSECQLVASEAAKIEHVNQVLVVDKGELKNVLAESVSGLLAELGSKYTHVFCAATTFGKNIMPRVAALLDVGQLSDVVSIESNDTVIRPIYAGNALARVKSSDPIKVMTIRSSAFDAISIGSETRAEIVAIDSEITNLHSEFVSAEKTESERPELPAARVVVSGGRGLGSKENFELVEKLADKLDGAIGASRAAVDAGFVSNDLQVGQTGKIVAPELYIAVGISGAIQHLAGMKDSKVIVAINSDPEAPIFQVADYGLVGDLFEILPELIESVG</sequence>
<keyword evidence="2" id="KW-0813">Transport</keyword>
<protein>
    <submittedName>
        <fullName evidence="7">Protein FixB</fullName>
    </submittedName>
</protein>
<evidence type="ECO:0000256" key="5">
    <source>
        <dbReference type="ARBA" id="ARBA00022982"/>
    </source>
</evidence>
<dbReference type="InterPro" id="IPR014729">
    <property type="entry name" value="Rossmann-like_a/b/a_fold"/>
</dbReference>
<evidence type="ECO:0000256" key="2">
    <source>
        <dbReference type="ARBA" id="ARBA00022448"/>
    </source>
</evidence>
<dbReference type="SMART" id="SM00893">
    <property type="entry name" value="ETF"/>
    <property type="match status" value="1"/>
</dbReference>
<dbReference type="InterPro" id="IPR001308">
    <property type="entry name" value="ETF_a/FixB"/>
</dbReference>
<comment type="caution">
    <text evidence="7">The sequence shown here is derived from an EMBL/GenBank/DDBJ whole genome shotgun (WGS) entry which is preliminary data.</text>
</comment>
<dbReference type="PIRSF" id="PIRSF000089">
    <property type="entry name" value="Electra_flavoP_a"/>
    <property type="match status" value="1"/>
</dbReference>
<gene>
    <name evidence="7" type="primary">fixB</name>
    <name evidence="7" type="ORF">VMF7928_02721</name>
</gene>
<dbReference type="InterPro" id="IPR029035">
    <property type="entry name" value="DHS-like_NAD/FAD-binding_dom"/>
</dbReference>
<feature type="domain" description="Electron transfer flavoprotein alpha/beta-subunit N-terminal" evidence="6">
    <location>
        <begin position="8"/>
        <end position="193"/>
    </location>
</feature>
<dbReference type="InterPro" id="IPR033947">
    <property type="entry name" value="ETF_alpha_N"/>
</dbReference>
<dbReference type="Pfam" id="PF01012">
    <property type="entry name" value="ETF"/>
    <property type="match status" value="1"/>
</dbReference>
<proteinExistence type="inferred from homology"/>